<reference evidence="7" key="1">
    <citation type="journal article" date="2020" name="Stud. Mycol.">
        <title>101 Dothideomycetes genomes: a test case for predicting lifestyles and emergence of pathogens.</title>
        <authorList>
            <person name="Haridas S."/>
            <person name="Albert R."/>
            <person name="Binder M."/>
            <person name="Bloem J."/>
            <person name="Labutti K."/>
            <person name="Salamov A."/>
            <person name="Andreopoulos B."/>
            <person name="Baker S."/>
            <person name="Barry K."/>
            <person name="Bills G."/>
            <person name="Bluhm B."/>
            <person name="Cannon C."/>
            <person name="Castanera R."/>
            <person name="Culley D."/>
            <person name="Daum C."/>
            <person name="Ezra D."/>
            <person name="Gonzalez J."/>
            <person name="Henrissat B."/>
            <person name="Kuo A."/>
            <person name="Liang C."/>
            <person name="Lipzen A."/>
            <person name="Lutzoni F."/>
            <person name="Magnuson J."/>
            <person name="Mondo S."/>
            <person name="Nolan M."/>
            <person name="Ohm R."/>
            <person name="Pangilinan J."/>
            <person name="Park H.-J."/>
            <person name="Ramirez L."/>
            <person name="Alfaro M."/>
            <person name="Sun H."/>
            <person name="Tritt A."/>
            <person name="Yoshinaga Y."/>
            <person name="Zwiers L.-H."/>
            <person name="Turgeon B."/>
            <person name="Goodwin S."/>
            <person name="Spatafora J."/>
            <person name="Crous P."/>
            <person name="Grigoriev I."/>
        </authorList>
    </citation>
    <scope>NUCLEOTIDE SEQUENCE</scope>
    <source>
        <strain evidence="7">CBS 113979</strain>
    </source>
</reference>
<evidence type="ECO:0000256" key="4">
    <source>
        <dbReference type="ARBA" id="ARBA00022801"/>
    </source>
</evidence>
<keyword evidence="5" id="KW-0063">Aspartyl esterase</keyword>
<evidence type="ECO:0000259" key="6">
    <source>
        <dbReference type="Pfam" id="PF01095"/>
    </source>
</evidence>
<evidence type="ECO:0000313" key="7">
    <source>
        <dbReference type="EMBL" id="KAF1987166.1"/>
    </source>
</evidence>
<dbReference type="GO" id="GO:0030599">
    <property type="term" value="F:pectinesterase activity"/>
    <property type="evidence" value="ECO:0007669"/>
    <property type="project" value="UniProtKB-EC"/>
</dbReference>
<sequence length="426" mass="45896">MSFLPRSFVCLRWITALLTFVWLLQTCVSFTLPFNRTLCQLPTSPDPLSGCPTGTLLVSPSPSSPSNSTSETFATLQSALNTIPSNSSSSSPRSEHVILILPGVYTEQVNITHRIPLTILGQTLSPDDASANTVTLLWHAATAGVTNSTLDNAYTSTLIIAPTLLSSLTGSGPLGYPVPPDTPFGSPRISIYNVDIANDYAPTSSGPSLAVAVSRANAGFYFSKISSYQDTVYIGKLGNAYFYEGEVSGMTDFLYGFGTLWVQGGRIALRGCGGGISAWKGVNRTTEEIKGEKEESRFGVYVHGARVERANATLDLDGQCSLGRPWNSLHRSIFAKCELDASIRKEGYSTWSSAETRVGNETFMAEYGNYGPGYNESGRSDGGISRVLTKEEYLPYAIPAGVFRFENGGFGNTGWIDNFYAPMPDD</sequence>
<feature type="domain" description="Pectinesterase catalytic" evidence="6">
    <location>
        <begin position="201"/>
        <end position="392"/>
    </location>
</feature>
<keyword evidence="8" id="KW-1185">Reference proteome</keyword>
<evidence type="ECO:0000256" key="3">
    <source>
        <dbReference type="ARBA" id="ARBA00013229"/>
    </source>
</evidence>
<dbReference type="EC" id="3.1.1.11" evidence="3"/>
<comment type="similarity">
    <text evidence="2">Belongs to the pectinesterase family.</text>
</comment>
<evidence type="ECO:0000256" key="2">
    <source>
        <dbReference type="ARBA" id="ARBA00008891"/>
    </source>
</evidence>
<dbReference type="GO" id="GO:0042545">
    <property type="term" value="P:cell wall modification"/>
    <property type="evidence" value="ECO:0007669"/>
    <property type="project" value="InterPro"/>
</dbReference>
<dbReference type="InterPro" id="IPR011050">
    <property type="entry name" value="Pectin_lyase_fold/virulence"/>
</dbReference>
<accession>A0A6G1H1S0</accession>
<dbReference type="InterPro" id="IPR000070">
    <property type="entry name" value="Pectinesterase_cat"/>
</dbReference>
<organism evidence="7 8">
    <name type="scientific">Aulographum hederae CBS 113979</name>
    <dbReference type="NCBI Taxonomy" id="1176131"/>
    <lineage>
        <taxon>Eukaryota</taxon>
        <taxon>Fungi</taxon>
        <taxon>Dikarya</taxon>
        <taxon>Ascomycota</taxon>
        <taxon>Pezizomycotina</taxon>
        <taxon>Dothideomycetes</taxon>
        <taxon>Pleosporomycetidae</taxon>
        <taxon>Aulographales</taxon>
        <taxon>Aulographaceae</taxon>
    </lineage>
</organism>
<keyword evidence="4" id="KW-0378">Hydrolase</keyword>
<evidence type="ECO:0000256" key="5">
    <source>
        <dbReference type="ARBA" id="ARBA00023085"/>
    </source>
</evidence>
<comment type="pathway">
    <text evidence="1">Glycan metabolism; pectin degradation; 2-dehydro-3-deoxy-D-gluconate from pectin: step 1/5.</text>
</comment>
<dbReference type="InterPro" id="IPR012334">
    <property type="entry name" value="Pectin_lyas_fold"/>
</dbReference>
<protein>
    <recommendedName>
        <fullName evidence="3">pectinesterase</fullName>
        <ecNumber evidence="3">3.1.1.11</ecNumber>
    </recommendedName>
</protein>
<name>A0A6G1H1S0_9PEZI</name>
<dbReference type="Pfam" id="PF01095">
    <property type="entry name" value="Pectinesterase"/>
    <property type="match status" value="1"/>
</dbReference>
<proteinExistence type="inferred from homology"/>
<dbReference type="PANTHER" id="PTHR31321">
    <property type="entry name" value="ACYL-COA THIOESTER HYDROLASE YBHC-RELATED"/>
    <property type="match status" value="1"/>
</dbReference>
<dbReference type="GO" id="GO:0045490">
    <property type="term" value="P:pectin catabolic process"/>
    <property type="evidence" value="ECO:0007669"/>
    <property type="project" value="UniProtKB-UniPathway"/>
</dbReference>
<dbReference type="AlphaFoldDB" id="A0A6G1H1S0"/>
<dbReference type="OrthoDB" id="2019149at2759"/>
<evidence type="ECO:0000313" key="8">
    <source>
        <dbReference type="Proteomes" id="UP000800041"/>
    </source>
</evidence>
<dbReference type="Proteomes" id="UP000800041">
    <property type="component" value="Unassembled WGS sequence"/>
</dbReference>
<dbReference type="PANTHER" id="PTHR31321:SF137">
    <property type="entry name" value="PECTIN METHYL ESTERASE (EUROFUNG)"/>
    <property type="match status" value="1"/>
</dbReference>
<dbReference type="Gene3D" id="2.160.20.10">
    <property type="entry name" value="Single-stranded right-handed beta-helix, Pectin lyase-like"/>
    <property type="match status" value="1"/>
</dbReference>
<dbReference type="SUPFAM" id="SSF51126">
    <property type="entry name" value="Pectin lyase-like"/>
    <property type="match status" value="1"/>
</dbReference>
<dbReference type="EMBL" id="ML977153">
    <property type="protein sequence ID" value="KAF1987166.1"/>
    <property type="molecule type" value="Genomic_DNA"/>
</dbReference>
<gene>
    <name evidence="7" type="ORF">K402DRAFT_462886</name>
</gene>
<evidence type="ECO:0000256" key="1">
    <source>
        <dbReference type="ARBA" id="ARBA00005184"/>
    </source>
</evidence>
<dbReference type="UniPathway" id="UPA00545">
    <property type="reaction ID" value="UER00823"/>
</dbReference>